<dbReference type="InterPro" id="IPR025948">
    <property type="entry name" value="HTH-like_dom"/>
</dbReference>
<dbReference type="PANTHER" id="PTHR46889:SF4">
    <property type="entry name" value="TRANSPOSASE INSO FOR INSERTION SEQUENCE ELEMENT IS911B-RELATED"/>
    <property type="match status" value="1"/>
</dbReference>
<name>A0A5B8SVG5_9GAMM</name>
<dbReference type="EMBL" id="CP042382">
    <property type="protein sequence ID" value="QEA38654.1"/>
    <property type="molecule type" value="Genomic_DNA"/>
</dbReference>
<dbReference type="GO" id="GO:0006313">
    <property type="term" value="P:DNA transposition"/>
    <property type="evidence" value="ECO:0007669"/>
    <property type="project" value="InterPro"/>
</dbReference>
<dbReference type="Proteomes" id="UP000321272">
    <property type="component" value="Chromosome"/>
</dbReference>
<evidence type="ECO:0000259" key="3">
    <source>
        <dbReference type="PROSITE" id="PS50994"/>
    </source>
</evidence>
<dbReference type="GO" id="GO:0004803">
    <property type="term" value="F:transposase activity"/>
    <property type="evidence" value="ECO:0007669"/>
    <property type="project" value="InterPro"/>
</dbReference>
<dbReference type="Pfam" id="PF00665">
    <property type="entry name" value="rve"/>
    <property type="match status" value="1"/>
</dbReference>
<protein>
    <submittedName>
        <fullName evidence="6">IS3 family transposase</fullName>
    </submittedName>
</protein>
<sequence>MITHRERQVDRMTKKRNFSPEFRLEAAQLVVDQGYTLKAACEAMGVGKSTMEYWVRRLRAERAGHAPQSGEALTLEQREIQDLKRKLRRVEEEKAILKKGYRSLDVGLPEQFSIIERLEESYAVQHLCQVFGVHRSSYRAWRDRNKTPSKDEQMLLKQVVEAHAASNGSAGARSIAMMVTQAGIPLSRYRAGRRMKQLGLTSTQPPSHRYKKADQPHLAIPNLLDREFDVTVPNKTWAGDITYLWTGARWAYLAVVIDLFSRKPVGWALSLSPNTDLVKKALLMAYESRGEPKGVLFHSDQGCQYTSQGFRQLLWRYRMTQSLSRRGNCWDNAPTERFFRSLKTEWVPAIGYPSIATAKSSIIEYMVGYYSSLRPHKHNDGLPPNEIEKKYWNAQKAVARNT</sequence>
<keyword evidence="2" id="KW-0175">Coiled coil</keyword>
<dbReference type="InterPro" id="IPR001584">
    <property type="entry name" value="Integrase_cat-core"/>
</dbReference>
<dbReference type="KEGG" id="paur:FGL86_06090"/>
<dbReference type="Pfam" id="PF01527">
    <property type="entry name" value="HTH_Tnp_1"/>
    <property type="match status" value="1"/>
</dbReference>
<organism evidence="6 7">
    <name type="scientific">Pistricoccus aurantiacus</name>
    <dbReference type="NCBI Taxonomy" id="1883414"/>
    <lineage>
        <taxon>Bacteria</taxon>
        <taxon>Pseudomonadati</taxon>
        <taxon>Pseudomonadota</taxon>
        <taxon>Gammaproteobacteria</taxon>
        <taxon>Oceanospirillales</taxon>
        <taxon>Halomonadaceae</taxon>
        <taxon>Pistricoccus</taxon>
    </lineage>
</organism>
<dbReference type="NCBIfam" id="NF033516">
    <property type="entry name" value="transpos_IS3"/>
    <property type="match status" value="1"/>
</dbReference>
<proteinExistence type="inferred from homology"/>
<dbReference type="OrthoDB" id="9813126at2"/>
<dbReference type="InterPro" id="IPR050900">
    <property type="entry name" value="Transposase_IS3/IS150/IS904"/>
</dbReference>
<accession>A0A5B8SVG5</accession>
<comment type="similarity">
    <text evidence="1">Belongs to the transposase 8 family.</text>
</comment>
<dbReference type="Gene3D" id="1.10.10.60">
    <property type="entry name" value="Homeodomain-like"/>
    <property type="match status" value="1"/>
</dbReference>
<dbReference type="InterPro" id="IPR036397">
    <property type="entry name" value="RNaseH_sf"/>
</dbReference>
<dbReference type="InterPro" id="IPR048020">
    <property type="entry name" value="Transpos_IS3"/>
</dbReference>
<evidence type="ECO:0000256" key="2">
    <source>
        <dbReference type="SAM" id="Coils"/>
    </source>
</evidence>
<dbReference type="GO" id="GO:0015074">
    <property type="term" value="P:DNA integration"/>
    <property type="evidence" value="ECO:0007669"/>
    <property type="project" value="InterPro"/>
</dbReference>
<dbReference type="InterPro" id="IPR012337">
    <property type="entry name" value="RNaseH-like_sf"/>
</dbReference>
<dbReference type="SUPFAM" id="SSF46689">
    <property type="entry name" value="Homeodomain-like"/>
    <property type="match status" value="1"/>
</dbReference>
<evidence type="ECO:0000313" key="4">
    <source>
        <dbReference type="EMBL" id="QEA38654.1"/>
    </source>
</evidence>
<dbReference type="SUPFAM" id="SSF53098">
    <property type="entry name" value="Ribonuclease H-like"/>
    <property type="match status" value="1"/>
</dbReference>
<evidence type="ECO:0000256" key="1">
    <source>
        <dbReference type="ARBA" id="ARBA00009964"/>
    </source>
</evidence>
<dbReference type="InterPro" id="IPR002514">
    <property type="entry name" value="Transposase_8"/>
</dbReference>
<dbReference type="AlphaFoldDB" id="A0A5B8SVG5"/>
<evidence type="ECO:0000313" key="5">
    <source>
        <dbReference type="EMBL" id="QEA38681.1"/>
    </source>
</evidence>
<dbReference type="PANTHER" id="PTHR46889">
    <property type="entry name" value="TRANSPOSASE INSF FOR INSERTION SEQUENCE IS3B-RELATED"/>
    <property type="match status" value="1"/>
</dbReference>
<dbReference type="KEGG" id="paur:FGL86_06055"/>
<evidence type="ECO:0000313" key="6">
    <source>
        <dbReference type="EMBL" id="QEA38688.1"/>
    </source>
</evidence>
<keyword evidence="7" id="KW-1185">Reference proteome</keyword>
<reference evidence="6 7" key="1">
    <citation type="submission" date="2019-06" db="EMBL/GenBank/DDBJ databases">
        <title>Genome analyses of bacteria isolated from kimchi.</title>
        <authorList>
            <person name="Lee S."/>
            <person name="Ahn S."/>
            <person name="Roh S."/>
        </authorList>
    </citation>
    <scope>NUCLEOTIDE SEQUENCE [LARGE SCALE GENOMIC DNA]</scope>
    <source>
        <strain evidence="6 7">CBA4606</strain>
    </source>
</reference>
<gene>
    <name evidence="4" type="ORF">FGL86_05900</name>
    <name evidence="5" type="ORF">FGL86_06055</name>
    <name evidence="6" type="ORF">FGL86_06090</name>
</gene>
<dbReference type="EMBL" id="CP042382">
    <property type="protein sequence ID" value="QEA38688.1"/>
    <property type="molecule type" value="Genomic_DNA"/>
</dbReference>
<dbReference type="InterPro" id="IPR009057">
    <property type="entry name" value="Homeodomain-like_sf"/>
</dbReference>
<dbReference type="KEGG" id="paur:FGL86_05900"/>
<evidence type="ECO:0000313" key="7">
    <source>
        <dbReference type="Proteomes" id="UP000321272"/>
    </source>
</evidence>
<dbReference type="Pfam" id="PF13276">
    <property type="entry name" value="HTH_21"/>
    <property type="match status" value="1"/>
</dbReference>
<dbReference type="PROSITE" id="PS50994">
    <property type="entry name" value="INTEGRASE"/>
    <property type="match status" value="1"/>
</dbReference>
<feature type="coiled-coil region" evidence="2">
    <location>
        <begin position="73"/>
        <end position="100"/>
    </location>
</feature>
<dbReference type="GO" id="GO:0003677">
    <property type="term" value="F:DNA binding"/>
    <property type="evidence" value="ECO:0007669"/>
    <property type="project" value="InterPro"/>
</dbReference>
<feature type="domain" description="Integrase catalytic" evidence="3">
    <location>
        <begin position="229"/>
        <end position="391"/>
    </location>
</feature>
<dbReference type="EMBL" id="CP042382">
    <property type="protein sequence ID" value="QEA38681.1"/>
    <property type="molecule type" value="Genomic_DNA"/>
</dbReference>
<dbReference type="Gene3D" id="3.30.420.10">
    <property type="entry name" value="Ribonuclease H-like superfamily/Ribonuclease H"/>
    <property type="match status" value="1"/>
</dbReference>